<dbReference type="PROSITE" id="PS50158">
    <property type="entry name" value="ZF_CCHC"/>
    <property type="match status" value="1"/>
</dbReference>
<dbReference type="Proteomes" id="UP000681720">
    <property type="component" value="Unassembled WGS sequence"/>
</dbReference>
<sequence length="665" mass="77314">QIIDDCNKNDLQQQQNNSTKNNINNNNKQTFKRQLTSSSQLGGSISNEEDDQFVFVGNRNKRKQRRTRGNNEPENNDDDVLYIDNVHPTTTNTNVANGRIFLNSKSKTTNNINRNENSYSCQMNHMCKQNQQDENIGNKNNETRMDFEHHQKPKNININKNKNYNDNSTNNNQCDDLNIPISHHALAYAVENQLPPIKISCQPKINQSQQGKEIIKALFEYIEKNFRKLNKNYQHPLGFDYWYTNKNGDLICFTKHTELFVYLSDPLKYPESLCNTILSPSKPHHLPAKHSIILKHVPNYINLDEIKSEIELVYKSIYNIEEMKGSMNEKSRHVRLEITSTDDYESLLIKGGITIDGHLIETQEFLSPPRILLCSKCNDPGHIRRNCNFQYDACRRCGKDRNIGEHKECSICCHRCNQEHQATDYKCPYLIDYRRSLIYKLKNQPNLLPPNIQLFIPKEYKEQGVRGNRILSNPSAKNNHSLINNNIPAQFNLSSHIWPTLNKIPERNNSYINNEQSIWNELKSKYDETNQTNNDIKDKLQLFKTKYDDHIQKMSSLLLVISQQAKIQNESIERCYTTLNEIFPVLKSTVEVFQHIMKKSGMLNITEPNNPEGQSILNHISQSLDFIKNKHEFLTNSQKILYSLIEQQNVLMAQGINSLITNNDQ</sequence>
<name>A0A8S2WR67_9BILA</name>
<evidence type="ECO:0000313" key="4">
    <source>
        <dbReference type="EMBL" id="CAF4318965.1"/>
    </source>
</evidence>
<keyword evidence="1" id="KW-0862">Zinc</keyword>
<evidence type="ECO:0000259" key="3">
    <source>
        <dbReference type="PROSITE" id="PS50158"/>
    </source>
</evidence>
<organism evidence="5 6">
    <name type="scientific">Rotaria magnacalcarata</name>
    <dbReference type="NCBI Taxonomy" id="392030"/>
    <lineage>
        <taxon>Eukaryota</taxon>
        <taxon>Metazoa</taxon>
        <taxon>Spiralia</taxon>
        <taxon>Gnathifera</taxon>
        <taxon>Rotifera</taxon>
        <taxon>Eurotatoria</taxon>
        <taxon>Bdelloidea</taxon>
        <taxon>Philodinida</taxon>
        <taxon>Philodinidae</taxon>
        <taxon>Rotaria</taxon>
    </lineage>
</organism>
<dbReference type="EMBL" id="CAJOBH010039150">
    <property type="protein sequence ID" value="CAF4318965.1"/>
    <property type="molecule type" value="Genomic_DNA"/>
</dbReference>
<accession>A0A8S2WR67</accession>
<evidence type="ECO:0000313" key="6">
    <source>
        <dbReference type="Proteomes" id="UP000681720"/>
    </source>
</evidence>
<keyword evidence="1" id="KW-0863">Zinc-finger</keyword>
<protein>
    <recommendedName>
        <fullName evidence="3">CCHC-type domain-containing protein</fullName>
    </recommendedName>
</protein>
<feature type="domain" description="CCHC-type" evidence="3">
    <location>
        <begin position="374"/>
        <end position="387"/>
    </location>
</feature>
<feature type="region of interest" description="Disordered" evidence="2">
    <location>
        <begin position="57"/>
        <end position="81"/>
    </location>
</feature>
<feature type="non-terminal residue" evidence="5">
    <location>
        <position position="1"/>
    </location>
</feature>
<dbReference type="AlphaFoldDB" id="A0A8S2WR67"/>
<proteinExistence type="predicted"/>
<dbReference type="InterPro" id="IPR001878">
    <property type="entry name" value="Znf_CCHC"/>
</dbReference>
<comment type="caution">
    <text evidence="5">The sequence shown here is derived from an EMBL/GenBank/DDBJ whole genome shotgun (WGS) entry which is preliminary data.</text>
</comment>
<feature type="compositionally biased region" description="Low complexity" evidence="2">
    <location>
        <begin position="12"/>
        <end position="27"/>
    </location>
</feature>
<reference evidence="5" key="1">
    <citation type="submission" date="2021-02" db="EMBL/GenBank/DDBJ databases">
        <authorList>
            <person name="Nowell W R."/>
        </authorList>
    </citation>
    <scope>NUCLEOTIDE SEQUENCE</scope>
</reference>
<keyword evidence="1" id="KW-0479">Metal-binding</keyword>
<dbReference type="Proteomes" id="UP000681967">
    <property type="component" value="Unassembled WGS sequence"/>
</dbReference>
<evidence type="ECO:0000256" key="1">
    <source>
        <dbReference type="PROSITE-ProRule" id="PRU00047"/>
    </source>
</evidence>
<dbReference type="GO" id="GO:0008270">
    <property type="term" value="F:zinc ion binding"/>
    <property type="evidence" value="ECO:0007669"/>
    <property type="project" value="UniProtKB-KW"/>
</dbReference>
<evidence type="ECO:0000313" key="5">
    <source>
        <dbReference type="EMBL" id="CAF4457570.1"/>
    </source>
</evidence>
<dbReference type="EMBL" id="CAJOBJ010070390">
    <property type="protein sequence ID" value="CAF4457570.1"/>
    <property type="molecule type" value="Genomic_DNA"/>
</dbReference>
<evidence type="ECO:0000256" key="2">
    <source>
        <dbReference type="SAM" id="MobiDB-lite"/>
    </source>
</evidence>
<feature type="compositionally biased region" description="Basic residues" evidence="2">
    <location>
        <begin position="59"/>
        <end position="68"/>
    </location>
</feature>
<dbReference type="GO" id="GO:0003676">
    <property type="term" value="F:nucleic acid binding"/>
    <property type="evidence" value="ECO:0007669"/>
    <property type="project" value="InterPro"/>
</dbReference>
<gene>
    <name evidence="4" type="ORF">BYL167_LOCUS28205</name>
    <name evidence="5" type="ORF">GIL414_LOCUS32715</name>
</gene>
<feature type="region of interest" description="Disordered" evidence="2">
    <location>
        <begin position="1"/>
        <end position="27"/>
    </location>
</feature>